<feature type="compositionally biased region" description="Low complexity" evidence="11">
    <location>
        <begin position="93"/>
        <end position="120"/>
    </location>
</feature>
<keyword evidence="6" id="KW-0333">Golgi apparatus</keyword>
<protein>
    <recommendedName>
        <fullName evidence="3">Pleckstrin homology domain-containing family A member 8</fullName>
    </recommendedName>
    <alternativeName>
        <fullName evidence="9">Phosphatidylinositol-four-phosphate adapter protein 2</fullName>
    </alternativeName>
</protein>
<dbReference type="GO" id="GO:1902388">
    <property type="term" value="F:ceramide 1-phosphate transfer activity"/>
    <property type="evidence" value="ECO:0007669"/>
    <property type="project" value="TreeGrafter"/>
</dbReference>
<dbReference type="InParanoid" id="L5KM53"/>
<evidence type="ECO:0000256" key="6">
    <source>
        <dbReference type="ARBA" id="ARBA00023034"/>
    </source>
</evidence>
<feature type="compositionally biased region" description="Basic residues" evidence="11">
    <location>
        <begin position="25"/>
        <end position="34"/>
    </location>
</feature>
<evidence type="ECO:0000256" key="10">
    <source>
        <dbReference type="ARBA" id="ARBA00046872"/>
    </source>
</evidence>
<dbReference type="GO" id="GO:1902387">
    <property type="term" value="F:ceramide 1-phosphate binding"/>
    <property type="evidence" value="ECO:0007669"/>
    <property type="project" value="TreeGrafter"/>
</dbReference>
<dbReference type="PANTHER" id="PTHR10219:SF25">
    <property type="entry name" value="PLECKSTRIN HOMOLOGY DOMAIN-CONTAINING FAMILY A MEMBER 8"/>
    <property type="match status" value="1"/>
</dbReference>
<dbReference type="InterPro" id="IPR036497">
    <property type="entry name" value="GLTP_sf"/>
</dbReference>
<feature type="region of interest" description="Disordered" evidence="11">
    <location>
        <begin position="1"/>
        <end position="133"/>
    </location>
</feature>
<evidence type="ECO:0000256" key="7">
    <source>
        <dbReference type="ARBA" id="ARBA00023121"/>
    </source>
</evidence>
<evidence type="ECO:0000313" key="13">
    <source>
        <dbReference type="EMBL" id="ELK12625.1"/>
    </source>
</evidence>
<keyword evidence="7" id="KW-0446">Lipid-binding</keyword>
<gene>
    <name evidence="13" type="ORF">PAL_GLEAN10021878</name>
</gene>
<keyword evidence="8" id="KW-0472">Membrane</keyword>
<name>L5KM53_PTEAL</name>
<dbReference type="FunFam" id="1.10.3520.10:FF:000001">
    <property type="entry name" value="Pleckstrin domain-containing family A member 8"/>
    <property type="match status" value="1"/>
</dbReference>
<reference evidence="14" key="1">
    <citation type="journal article" date="2013" name="Science">
        <title>Comparative analysis of bat genomes provides insight into the evolution of flight and immunity.</title>
        <authorList>
            <person name="Zhang G."/>
            <person name="Cowled C."/>
            <person name="Shi Z."/>
            <person name="Huang Z."/>
            <person name="Bishop-Lilly K.A."/>
            <person name="Fang X."/>
            <person name="Wynne J.W."/>
            <person name="Xiong Z."/>
            <person name="Baker M.L."/>
            <person name="Zhao W."/>
            <person name="Tachedjian M."/>
            <person name="Zhu Y."/>
            <person name="Zhou P."/>
            <person name="Jiang X."/>
            <person name="Ng J."/>
            <person name="Yang L."/>
            <person name="Wu L."/>
            <person name="Xiao J."/>
            <person name="Feng Y."/>
            <person name="Chen Y."/>
            <person name="Sun X."/>
            <person name="Zhang Y."/>
            <person name="Marsh G.A."/>
            <person name="Crameri G."/>
            <person name="Broder C.C."/>
            <person name="Frey K.G."/>
            <person name="Wang L.F."/>
            <person name="Wang J."/>
        </authorList>
    </citation>
    <scope>NUCLEOTIDE SEQUENCE [LARGE SCALE GENOMIC DNA]</scope>
</reference>
<dbReference type="InterPro" id="IPR014830">
    <property type="entry name" value="Glycolipid_transfer_prot_dom"/>
</dbReference>
<dbReference type="SMART" id="SM00233">
    <property type="entry name" value="PH"/>
    <property type="match status" value="1"/>
</dbReference>
<feature type="domain" description="PH" evidence="12">
    <location>
        <begin position="135"/>
        <end position="230"/>
    </location>
</feature>
<feature type="compositionally biased region" description="Low complexity" evidence="11">
    <location>
        <begin position="47"/>
        <end position="70"/>
    </location>
</feature>
<dbReference type="InterPro" id="IPR011993">
    <property type="entry name" value="PH-like_dom_sf"/>
</dbReference>
<keyword evidence="14" id="KW-1185">Reference proteome</keyword>
<dbReference type="GO" id="GO:0005829">
    <property type="term" value="C:cytosol"/>
    <property type="evidence" value="ECO:0007669"/>
    <property type="project" value="TreeGrafter"/>
</dbReference>
<organism evidence="13 14">
    <name type="scientific">Pteropus alecto</name>
    <name type="common">Black flying fox</name>
    <dbReference type="NCBI Taxonomy" id="9402"/>
    <lineage>
        <taxon>Eukaryota</taxon>
        <taxon>Metazoa</taxon>
        <taxon>Chordata</taxon>
        <taxon>Craniata</taxon>
        <taxon>Vertebrata</taxon>
        <taxon>Euteleostomi</taxon>
        <taxon>Mammalia</taxon>
        <taxon>Eutheria</taxon>
        <taxon>Laurasiatheria</taxon>
        <taxon>Chiroptera</taxon>
        <taxon>Yinpterochiroptera</taxon>
        <taxon>Pteropodoidea</taxon>
        <taxon>Pteropodidae</taxon>
        <taxon>Pteropodinae</taxon>
        <taxon>Pteropus</taxon>
    </lineage>
</organism>
<evidence type="ECO:0000256" key="4">
    <source>
        <dbReference type="ARBA" id="ARBA00022448"/>
    </source>
</evidence>
<dbReference type="AlphaFoldDB" id="L5KM53"/>
<dbReference type="Gene3D" id="1.10.3520.10">
    <property type="entry name" value="Glycolipid transfer protein"/>
    <property type="match status" value="1"/>
</dbReference>
<dbReference type="eggNOG" id="KOG3221">
    <property type="taxonomic scope" value="Eukaryota"/>
</dbReference>
<evidence type="ECO:0000313" key="14">
    <source>
        <dbReference type="Proteomes" id="UP000010552"/>
    </source>
</evidence>
<dbReference type="PROSITE" id="PS50003">
    <property type="entry name" value="PH_DOMAIN"/>
    <property type="match status" value="1"/>
</dbReference>
<dbReference type="InterPro" id="IPR001849">
    <property type="entry name" value="PH_domain"/>
</dbReference>
<feature type="region of interest" description="Disordered" evidence="11">
    <location>
        <begin position="405"/>
        <end position="435"/>
    </location>
</feature>
<feature type="compositionally biased region" description="Basic and acidic residues" evidence="11">
    <location>
        <begin position="76"/>
        <end position="90"/>
    </location>
</feature>
<evidence type="ECO:0000259" key="12">
    <source>
        <dbReference type="PROSITE" id="PS50003"/>
    </source>
</evidence>
<accession>L5KM53</accession>
<dbReference type="CDD" id="cd01247">
    <property type="entry name" value="PH_FAPP1_FAPP2"/>
    <property type="match status" value="1"/>
</dbReference>
<evidence type="ECO:0000256" key="3">
    <source>
        <dbReference type="ARBA" id="ARBA00016588"/>
    </source>
</evidence>
<evidence type="ECO:0000256" key="1">
    <source>
        <dbReference type="ARBA" id="ARBA00004170"/>
    </source>
</evidence>
<sequence>MRVSGALGMRERAPGPAGRGLSARWRCRRPAPRLRHFEGFRRPSGPPSASGSWPRRTGRVASSRAEAAAVTPPPGRRCETRRASPRRDGTPRVGGSAAPGDVPAAGAPRRRGPGAVRGLASDGKRPRRGAHGGAAGAMEGVLYKWTNYLSGWQPRWFLLCGGILSYYDSPEDAWKGCKGSIQMAVCEIQVHSVDNTRMDLIIPGEQYFYLKARSVAERQRWLVALGSAKACLTDKFAENTENLKTKMSELRLYCDLLVQQVGKTKEVTTTGVSSSEEGVDVGTLLKSTCNTFLKTLEECMQIANAAFTSELLYRTPPGSPQLAMLKSSKMKHPIVPIHNSLERQMELNNCENGSLNMEINDDEEIVMKNKSSLYMKSAEIDCSISSEENTDDNITVQGEIMKEDGEENLGNHDTNVLQPGSDSSSSSPESQWEEGQEVIPTFFSTMNTSFSDIELLEDGGIPTEAFLASCYAVVPVLDKLGPTVFAPVKMDLVGNIKKVNQKYITNREEFTTLQKIVLHEVEADVAQVRNSATEALLWLKRGLKFLKGFLTEVKNGEKDIQTALNNAYGKTLRQHHGWVVRGVFALALRAAPSYEDFVAALTIKEGDHQKAAFSVGMQRDLSLYLPAMEKQLAILDTLYEVHGLESDEVV</sequence>
<evidence type="ECO:0000256" key="2">
    <source>
        <dbReference type="ARBA" id="ARBA00004198"/>
    </source>
</evidence>
<dbReference type="SUPFAM" id="SSF110004">
    <property type="entry name" value="Glycolipid transfer protein, GLTP"/>
    <property type="match status" value="1"/>
</dbReference>
<dbReference type="GO" id="GO:0005794">
    <property type="term" value="C:Golgi apparatus"/>
    <property type="evidence" value="ECO:0007669"/>
    <property type="project" value="UniProtKB-SubCell"/>
</dbReference>
<dbReference type="PANTHER" id="PTHR10219">
    <property type="entry name" value="GLYCOLIPID TRANSFER PROTEIN-RELATED"/>
    <property type="match status" value="1"/>
</dbReference>
<dbReference type="STRING" id="9402.L5KM53"/>
<evidence type="ECO:0000256" key="8">
    <source>
        <dbReference type="ARBA" id="ARBA00023136"/>
    </source>
</evidence>
<dbReference type="FunCoup" id="L5KM53">
    <property type="interactions" value="2025"/>
</dbReference>
<dbReference type="GO" id="GO:0015031">
    <property type="term" value="P:protein transport"/>
    <property type="evidence" value="ECO:0007669"/>
    <property type="project" value="UniProtKB-KW"/>
</dbReference>
<dbReference type="SUPFAM" id="SSF50729">
    <property type="entry name" value="PH domain-like"/>
    <property type="match status" value="1"/>
</dbReference>
<dbReference type="FunFam" id="2.30.29.30:FF:000085">
    <property type="entry name" value="Pleckstrin homology domain-containing family A member 8"/>
    <property type="match status" value="1"/>
</dbReference>
<keyword evidence="5" id="KW-0653">Protein transport</keyword>
<proteinExistence type="predicted"/>
<dbReference type="EMBL" id="KB030660">
    <property type="protein sequence ID" value="ELK12625.1"/>
    <property type="molecule type" value="Genomic_DNA"/>
</dbReference>
<evidence type="ECO:0000256" key="11">
    <source>
        <dbReference type="SAM" id="MobiDB-lite"/>
    </source>
</evidence>
<feature type="compositionally biased region" description="Low complexity" evidence="11">
    <location>
        <begin position="418"/>
        <end position="430"/>
    </location>
</feature>
<dbReference type="GO" id="GO:0016020">
    <property type="term" value="C:membrane"/>
    <property type="evidence" value="ECO:0007669"/>
    <property type="project" value="UniProtKB-SubCell"/>
</dbReference>
<keyword evidence="4" id="KW-0813">Transport</keyword>
<evidence type="ECO:0000256" key="9">
    <source>
        <dbReference type="ARBA" id="ARBA00031032"/>
    </source>
</evidence>
<dbReference type="Pfam" id="PF08718">
    <property type="entry name" value="GLTP"/>
    <property type="match status" value="1"/>
</dbReference>
<dbReference type="Gene3D" id="2.30.29.30">
    <property type="entry name" value="Pleckstrin-homology domain (PH domain)/Phosphotyrosine-binding domain (PTB)"/>
    <property type="match status" value="1"/>
</dbReference>
<evidence type="ECO:0000256" key="5">
    <source>
        <dbReference type="ARBA" id="ARBA00022927"/>
    </source>
</evidence>
<comment type="subcellular location">
    <subcellularLocation>
        <location evidence="2">Golgi apparatus</location>
        <location evidence="2">trans-Golgi network membrane</location>
    </subcellularLocation>
    <subcellularLocation>
        <location evidence="1">Membrane</location>
        <topology evidence="1">Peripheral membrane protein</topology>
    </subcellularLocation>
</comment>
<dbReference type="Proteomes" id="UP000010552">
    <property type="component" value="Unassembled WGS sequence"/>
</dbReference>
<comment type="subunit">
    <text evidence="10">Homodimer. Interacts with ARF1; the interaction together with phosphatidylinositol 4-phosphate binding is required for FAPP2 GlcCer transfer ability.</text>
</comment>
<dbReference type="Pfam" id="PF00169">
    <property type="entry name" value="PH"/>
    <property type="match status" value="1"/>
</dbReference>